<dbReference type="EMBL" id="VSSQ01101607">
    <property type="protein sequence ID" value="MPN43296.1"/>
    <property type="molecule type" value="Genomic_DNA"/>
</dbReference>
<gene>
    <name evidence="1" type="ORF">SDC9_190855</name>
</gene>
<organism evidence="1">
    <name type="scientific">bioreactor metagenome</name>
    <dbReference type="NCBI Taxonomy" id="1076179"/>
    <lineage>
        <taxon>unclassified sequences</taxon>
        <taxon>metagenomes</taxon>
        <taxon>ecological metagenomes</taxon>
    </lineage>
</organism>
<dbReference type="AlphaFoldDB" id="A0A645HXG5"/>
<reference evidence="1" key="1">
    <citation type="submission" date="2019-08" db="EMBL/GenBank/DDBJ databases">
        <authorList>
            <person name="Kucharzyk K."/>
            <person name="Murdoch R.W."/>
            <person name="Higgins S."/>
            <person name="Loffler F."/>
        </authorList>
    </citation>
    <scope>NUCLEOTIDE SEQUENCE</scope>
</reference>
<proteinExistence type="predicted"/>
<evidence type="ECO:0000313" key="1">
    <source>
        <dbReference type="EMBL" id="MPN43296.1"/>
    </source>
</evidence>
<accession>A0A645HXG5</accession>
<name>A0A645HXG5_9ZZZZ</name>
<comment type="caution">
    <text evidence="1">The sequence shown here is derived from an EMBL/GenBank/DDBJ whole genome shotgun (WGS) entry which is preliminary data.</text>
</comment>
<sequence length="29" mass="3319">MLNKNKNQRLSELEKDADKYIAKAAKKGL</sequence>
<protein>
    <submittedName>
        <fullName evidence="1">Uncharacterized protein</fullName>
    </submittedName>
</protein>